<keyword evidence="7 11" id="KW-1133">Transmembrane helix</keyword>
<evidence type="ECO:0000313" key="15">
    <source>
        <dbReference type="Proteomes" id="UP001383192"/>
    </source>
</evidence>
<dbReference type="GO" id="GO:0005524">
    <property type="term" value="F:ATP binding"/>
    <property type="evidence" value="ECO:0007669"/>
    <property type="project" value="UniProtKB-KW"/>
</dbReference>
<dbReference type="EMBL" id="JAYKXP010000054">
    <property type="protein sequence ID" value="KAK7035249.1"/>
    <property type="molecule type" value="Genomic_DNA"/>
</dbReference>
<dbReference type="CDD" id="cd18583">
    <property type="entry name" value="ABC_6TM_HMT1"/>
    <property type="match status" value="1"/>
</dbReference>
<dbReference type="InterPro" id="IPR017871">
    <property type="entry name" value="ABC_transporter-like_CS"/>
</dbReference>
<dbReference type="PROSITE" id="PS50893">
    <property type="entry name" value="ABC_TRANSPORTER_2"/>
    <property type="match status" value="1"/>
</dbReference>
<reference evidence="14 15" key="1">
    <citation type="submission" date="2024-01" db="EMBL/GenBank/DDBJ databases">
        <title>A draft genome for a cacao thread blight-causing isolate of Paramarasmius palmivorus.</title>
        <authorList>
            <person name="Baruah I.K."/>
            <person name="Bukari Y."/>
            <person name="Amoako-Attah I."/>
            <person name="Meinhardt L.W."/>
            <person name="Bailey B.A."/>
            <person name="Cohen S.P."/>
        </authorList>
    </citation>
    <scope>NUCLEOTIDE SEQUENCE [LARGE SCALE GENOMIC DNA]</scope>
    <source>
        <strain evidence="14 15">GH-12</strain>
    </source>
</reference>
<keyword evidence="4" id="KW-0547">Nucleotide-binding</keyword>
<keyword evidence="5" id="KW-0999">Mitochondrion inner membrane</keyword>
<dbReference type="InterPro" id="IPR036640">
    <property type="entry name" value="ABC1_TM_sf"/>
</dbReference>
<comment type="caution">
    <text evidence="14">The sequence shown here is derived from an EMBL/GenBank/DDBJ whole genome shotgun (WGS) entry which is preliminary data.</text>
</comment>
<keyword evidence="15" id="KW-1185">Reference proteome</keyword>
<evidence type="ECO:0000256" key="5">
    <source>
        <dbReference type="ARBA" id="ARBA00022792"/>
    </source>
</evidence>
<feature type="transmembrane region" description="Helical" evidence="11">
    <location>
        <begin position="94"/>
        <end position="112"/>
    </location>
</feature>
<dbReference type="CDD" id="cd03253">
    <property type="entry name" value="ABCC_ATM1_transporter"/>
    <property type="match status" value="1"/>
</dbReference>
<dbReference type="Pfam" id="PF00005">
    <property type="entry name" value="ABC_tran"/>
    <property type="match status" value="1"/>
</dbReference>
<feature type="transmembrane region" description="Helical" evidence="11">
    <location>
        <begin position="433"/>
        <end position="454"/>
    </location>
</feature>
<feature type="region of interest" description="Disordered" evidence="10">
    <location>
        <begin position="929"/>
        <end position="1089"/>
    </location>
</feature>
<dbReference type="Gene3D" id="3.40.50.300">
    <property type="entry name" value="P-loop containing nucleotide triphosphate hydrolases"/>
    <property type="match status" value="1"/>
</dbReference>
<evidence type="ECO:0000256" key="1">
    <source>
        <dbReference type="ARBA" id="ARBA00004141"/>
    </source>
</evidence>
<feature type="transmembrane region" description="Helical" evidence="11">
    <location>
        <begin position="161"/>
        <end position="182"/>
    </location>
</feature>
<feature type="compositionally biased region" description="Basic and acidic residues" evidence="10">
    <location>
        <begin position="1043"/>
        <end position="1058"/>
    </location>
</feature>
<dbReference type="Proteomes" id="UP001383192">
    <property type="component" value="Unassembled WGS sequence"/>
</dbReference>
<dbReference type="SUPFAM" id="SSF90123">
    <property type="entry name" value="ABC transporter transmembrane region"/>
    <property type="match status" value="1"/>
</dbReference>
<evidence type="ECO:0000256" key="4">
    <source>
        <dbReference type="ARBA" id="ARBA00022741"/>
    </source>
</evidence>
<dbReference type="InterPro" id="IPR003593">
    <property type="entry name" value="AAA+_ATPase"/>
</dbReference>
<dbReference type="PROSITE" id="PS50929">
    <property type="entry name" value="ABC_TM1F"/>
    <property type="match status" value="1"/>
</dbReference>
<dbReference type="Pfam" id="PF00664">
    <property type="entry name" value="ABC_membrane"/>
    <property type="match status" value="1"/>
</dbReference>
<keyword evidence="6 14" id="KW-0067">ATP-binding</keyword>
<feature type="transmembrane region" description="Helical" evidence="11">
    <location>
        <begin position="57"/>
        <end position="82"/>
    </location>
</feature>
<evidence type="ECO:0000256" key="8">
    <source>
        <dbReference type="ARBA" id="ARBA00023136"/>
    </source>
</evidence>
<dbReference type="InterPro" id="IPR003439">
    <property type="entry name" value="ABC_transporter-like_ATP-bd"/>
</dbReference>
<evidence type="ECO:0000256" key="11">
    <source>
        <dbReference type="SAM" id="Phobius"/>
    </source>
</evidence>
<evidence type="ECO:0000256" key="3">
    <source>
        <dbReference type="ARBA" id="ARBA00022692"/>
    </source>
</evidence>
<proteinExistence type="inferred from homology"/>
<dbReference type="GO" id="GO:0016887">
    <property type="term" value="F:ATP hydrolysis activity"/>
    <property type="evidence" value="ECO:0007669"/>
    <property type="project" value="InterPro"/>
</dbReference>
<gene>
    <name evidence="14" type="primary">hmt1</name>
    <name evidence="14" type="ORF">VNI00_012016</name>
</gene>
<keyword evidence="5" id="KW-0496">Mitochondrion</keyword>
<evidence type="ECO:0000313" key="14">
    <source>
        <dbReference type="EMBL" id="KAK7035249.1"/>
    </source>
</evidence>
<feature type="transmembrane region" description="Helical" evidence="11">
    <location>
        <begin position="330"/>
        <end position="352"/>
    </location>
</feature>
<dbReference type="SUPFAM" id="SSF52540">
    <property type="entry name" value="P-loop containing nucleoside triphosphate hydrolases"/>
    <property type="match status" value="1"/>
</dbReference>
<dbReference type="FunFam" id="3.40.50.300:FF:000186">
    <property type="entry name" value="ATP-binding cassette sub-family B member 7, mitochondrial"/>
    <property type="match status" value="1"/>
</dbReference>
<feature type="region of interest" description="Disordered" evidence="10">
    <location>
        <begin position="199"/>
        <end position="219"/>
    </location>
</feature>
<protein>
    <submittedName>
        <fullName evidence="14">ATP-binding cassette-type vacuolar membrane transporter Hmt1</fullName>
    </submittedName>
</protein>
<feature type="domain" description="ABC transmembrane type-1" evidence="13">
    <location>
        <begin position="295"/>
        <end position="578"/>
    </location>
</feature>
<keyword evidence="3 11" id="KW-0812">Transmembrane</keyword>
<feature type="region of interest" description="Disordered" evidence="10">
    <location>
        <begin position="235"/>
        <end position="260"/>
    </location>
</feature>
<organism evidence="14 15">
    <name type="scientific">Paramarasmius palmivorus</name>
    <dbReference type="NCBI Taxonomy" id="297713"/>
    <lineage>
        <taxon>Eukaryota</taxon>
        <taxon>Fungi</taxon>
        <taxon>Dikarya</taxon>
        <taxon>Basidiomycota</taxon>
        <taxon>Agaricomycotina</taxon>
        <taxon>Agaricomycetes</taxon>
        <taxon>Agaricomycetidae</taxon>
        <taxon>Agaricales</taxon>
        <taxon>Marasmiineae</taxon>
        <taxon>Marasmiaceae</taxon>
        <taxon>Paramarasmius</taxon>
    </lineage>
</organism>
<feature type="domain" description="ABC transporter" evidence="12">
    <location>
        <begin position="612"/>
        <end position="848"/>
    </location>
</feature>
<evidence type="ECO:0000256" key="6">
    <source>
        <dbReference type="ARBA" id="ARBA00022840"/>
    </source>
</evidence>
<dbReference type="GO" id="GO:0000041">
    <property type="term" value="P:transition metal ion transport"/>
    <property type="evidence" value="ECO:0007669"/>
    <property type="project" value="UniProtKB-ARBA"/>
</dbReference>
<dbReference type="AlphaFoldDB" id="A0AAW0C9H3"/>
<feature type="compositionally biased region" description="Low complexity" evidence="10">
    <location>
        <begin position="968"/>
        <end position="981"/>
    </location>
</feature>
<dbReference type="SMART" id="SM00382">
    <property type="entry name" value="AAA"/>
    <property type="match status" value="1"/>
</dbReference>
<feature type="transmembrane region" description="Helical" evidence="11">
    <location>
        <begin position="518"/>
        <end position="539"/>
    </location>
</feature>
<dbReference type="PANTHER" id="PTHR24221:SF648">
    <property type="entry name" value="ABC-TYPE TRANSPORTER ATR1"/>
    <property type="match status" value="1"/>
</dbReference>
<dbReference type="PROSITE" id="PS00211">
    <property type="entry name" value="ABC_TRANSPORTER_1"/>
    <property type="match status" value="1"/>
</dbReference>
<dbReference type="InterPro" id="IPR039421">
    <property type="entry name" value="Type_1_exporter"/>
</dbReference>
<name>A0AAW0C9H3_9AGAR</name>
<feature type="transmembrane region" description="Helical" evidence="11">
    <location>
        <begin position="6"/>
        <end position="30"/>
    </location>
</feature>
<feature type="compositionally biased region" description="Polar residues" evidence="10">
    <location>
        <begin position="235"/>
        <end position="254"/>
    </location>
</feature>
<evidence type="ECO:0000256" key="2">
    <source>
        <dbReference type="ARBA" id="ARBA00022448"/>
    </source>
</evidence>
<comment type="subcellular location">
    <subcellularLocation>
        <location evidence="1">Membrane</location>
        <topology evidence="1">Multi-pass membrane protein</topology>
    </subcellularLocation>
</comment>
<evidence type="ECO:0000256" key="10">
    <source>
        <dbReference type="SAM" id="MobiDB-lite"/>
    </source>
</evidence>
<feature type="region of interest" description="Disordered" evidence="10">
    <location>
        <begin position="868"/>
        <end position="889"/>
    </location>
</feature>
<dbReference type="GO" id="GO:0016020">
    <property type="term" value="C:membrane"/>
    <property type="evidence" value="ECO:0007669"/>
    <property type="project" value="UniProtKB-SubCell"/>
</dbReference>
<dbReference type="PANTHER" id="PTHR24221">
    <property type="entry name" value="ATP-BINDING CASSETTE SUB-FAMILY B"/>
    <property type="match status" value="1"/>
</dbReference>
<comment type="similarity">
    <text evidence="9">Belongs to the ABC transporter superfamily. ABCB family. Heavy Metal importer (TC 3.A.1.210) subfamily.</text>
</comment>
<feature type="compositionally biased region" description="Polar residues" evidence="10">
    <location>
        <begin position="1063"/>
        <end position="1076"/>
    </location>
</feature>
<keyword evidence="8 11" id="KW-0472">Membrane</keyword>
<dbReference type="GO" id="GO:0140359">
    <property type="term" value="F:ABC-type transporter activity"/>
    <property type="evidence" value="ECO:0007669"/>
    <property type="project" value="InterPro"/>
</dbReference>
<feature type="transmembrane region" description="Helical" evidence="11">
    <location>
        <begin position="408"/>
        <end position="427"/>
    </location>
</feature>
<feature type="compositionally biased region" description="Polar residues" evidence="10">
    <location>
        <begin position="1027"/>
        <end position="1038"/>
    </location>
</feature>
<keyword evidence="2" id="KW-0813">Transport</keyword>
<feature type="transmembrane region" description="Helical" evidence="11">
    <location>
        <begin position="124"/>
        <end position="146"/>
    </location>
</feature>
<feature type="compositionally biased region" description="Basic residues" evidence="10">
    <location>
        <begin position="1080"/>
        <end position="1089"/>
    </location>
</feature>
<dbReference type="InterPro" id="IPR011527">
    <property type="entry name" value="ABC1_TM_dom"/>
</dbReference>
<evidence type="ECO:0000259" key="13">
    <source>
        <dbReference type="PROSITE" id="PS50929"/>
    </source>
</evidence>
<sequence>MDLSTFSLLVFLLRLLSPVLVLCVVVSLFAPPPPVSLNSDSPITAIVVARRVPRRAFILLFLSLASLTYLADGLTFVIFAVIRKESPSYSGIEINAVLGLIAFSGLAALGSWKEIRGHDIWSLTRVKLGVALSAALDIALVVLLALDARRAGSLSTLPIQTLLHLVFPIFRLILLLPLLFILSNPRVIYSPVESDADEEAAAPSLVHPQPAQPSTGLLAVPPSEQHKYGTFRSARSTYSQTVPSTRAPTPTPSQKAEERPEINLEPSWGEVWRRIKRLSPYLWPKKSRPLQLIALICVLILLIGRVVNAAQPFALGELVKIFEGKSSRSVWLVLGIYVALRFLQGSGGLAALRDALWAPVMQYSDREMSQLSFNHLLNLSFSFHTRRKTGEILRVLDRGAAINHTLELILFNILPTFIDIAIALVVFCVVFEWTLTLVIFVVMLAYVSASIVLTQWRTRIRRQMNERDVITRGIHTDCLLNYETVKYFGGEEHEAARYRDAIQQYQSLEYRVIISLNLLNLVQNFIITCGLLVGSIIVARRVTSGLSEPSDFVIFITYLAQLYTPLNQLGYLYRSINQSLVDTEKLLRLLNEPTDVNDMPNAPDLIVQDGEIEFENVNFSYDGRTPALSGVSFKVPKGSSVALVGESGSGKSTILRLLFRFYDLAEGQGRILIDGKDIREVTQKSLRQAIGVVPQDSVLFNTTIAYNIGYGKFGASQEEIENAAKSAQMHDRIMSFPEGYDTVVGERGVRLSGGEKQRVSIARTLLKNPPILLLDEATSALDTSTEKDIQKALQNLMMGRSSLSIAHRLSTIANADIILVLKDGQIIEQGNHKELLARDGIFASMWADQVSATDDQAISIHSAKPEVSGYHVTSEANPTVPKAPTEVSGTEPVANLEHVVAPSTEQEVPAPVDKDSAIAHEVTAPEAAAVAFPSSESQDEPRDAPVQGSAQPSGQPEAHEDSAPASPPAVAFPAADALAFPASPPTAGVTFEETATPPRSGTPDPESEPKRKRISSQNFQRLAKRISISTRRQGSVSSIIPGLKRDGSPRVSTDDGRAEGSVSKGTNDSPSPSVSDEQGKKKKEKKRKS</sequence>
<evidence type="ECO:0000256" key="7">
    <source>
        <dbReference type="ARBA" id="ARBA00022989"/>
    </source>
</evidence>
<evidence type="ECO:0000259" key="12">
    <source>
        <dbReference type="PROSITE" id="PS50893"/>
    </source>
</evidence>
<evidence type="ECO:0000256" key="9">
    <source>
        <dbReference type="ARBA" id="ARBA00024363"/>
    </source>
</evidence>
<feature type="transmembrane region" description="Helical" evidence="11">
    <location>
        <begin position="292"/>
        <end position="310"/>
    </location>
</feature>
<accession>A0AAW0C9H3</accession>
<dbReference type="InterPro" id="IPR027417">
    <property type="entry name" value="P-loop_NTPase"/>
</dbReference>
<dbReference type="Gene3D" id="1.20.1560.10">
    <property type="entry name" value="ABC transporter type 1, transmembrane domain"/>
    <property type="match status" value="1"/>
</dbReference>